<accession>A0ABV0VPS4</accession>
<keyword evidence="2" id="KW-1185">Reference proteome</keyword>
<protein>
    <submittedName>
        <fullName evidence="1">Uncharacterized protein</fullName>
    </submittedName>
</protein>
<sequence length="107" mass="11758">MESSAPCCCFHAMTGVRVMVFILYVSLQLVKSKEMCPLHLTHPLESSGQLAAPREHSGVKGLAQGLRDAVCGVRTRELKAIMTHSLIELKKNNVINKIHTLYVGSNI</sequence>
<name>A0ABV0VPS4_9TELE</name>
<evidence type="ECO:0000313" key="1">
    <source>
        <dbReference type="EMBL" id="MEQ2259100.1"/>
    </source>
</evidence>
<dbReference type="EMBL" id="JAHRIM010002272">
    <property type="protein sequence ID" value="MEQ2259100.1"/>
    <property type="molecule type" value="Genomic_DNA"/>
</dbReference>
<organism evidence="1 2">
    <name type="scientific">Xenotaenia resolanae</name>
    <dbReference type="NCBI Taxonomy" id="208358"/>
    <lineage>
        <taxon>Eukaryota</taxon>
        <taxon>Metazoa</taxon>
        <taxon>Chordata</taxon>
        <taxon>Craniata</taxon>
        <taxon>Vertebrata</taxon>
        <taxon>Euteleostomi</taxon>
        <taxon>Actinopterygii</taxon>
        <taxon>Neopterygii</taxon>
        <taxon>Teleostei</taxon>
        <taxon>Neoteleostei</taxon>
        <taxon>Acanthomorphata</taxon>
        <taxon>Ovalentaria</taxon>
        <taxon>Atherinomorphae</taxon>
        <taxon>Cyprinodontiformes</taxon>
        <taxon>Goodeidae</taxon>
        <taxon>Xenotaenia</taxon>
    </lineage>
</organism>
<evidence type="ECO:0000313" key="2">
    <source>
        <dbReference type="Proteomes" id="UP001444071"/>
    </source>
</evidence>
<gene>
    <name evidence="1" type="ORF">XENORESO_006776</name>
</gene>
<reference evidence="1 2" key="1">
    <citation type="submission" date="2021-06" db="EMBL/GenBank/DDBJ databases">
        <authorList>
            <person name="Palmer J.M."/>
        </authorList>
    </citation>
    <scope>NUCLEOTIDE SEQUENCE [LARGE SCALE GENOMIC DNA]</scope>
    <source>
        <strain evidence="1 2">XR_2019</strain>
        <tissue evidence="1">Muscle</tissue>
    </source>
</reference>
<comment type="caution">
    <text evidence="1">The sequence shown here is derived from an EMBL/GenBank/DDBJ whole genome shotgun (WGS) entry which is preliminary data.</text>
</comment>
<dbReference type="Proteomes" id="UP001444071">
    <property type="component" value="Unassembled WGS sequence"/>
</dbReference>
<proteinExistence type="predicted"/>